<dbReference type="EMBL" id="JBHUMV010000001">
    <property type="protein sequence ID" value="MFD2753152.1"/>
    <property type="molecule type" value="Genomic_DNA"/>
</dbReference>
<evidence type="ECO:0000313" key="4">
    <source>
        <dbReference type="EMBL" id="MFD2753152.1"/>
    </source>
</evidence>
<evidence type="ECO:0000313" key="5">
    <source>
        <dbReference type="Proteomes" id="UP001597463"/>
    </source>
</evidence>
<keyword evidence="1" id="KW-0802">TPR repeat</keyword>
<dbReference type="PROSITE" id="PS50005">
    <property type="entry name" value="TPR"/>
    <property type="match status" value="1"/>
</dbReference>
<sequence>MPVRNLMSSAVRLTALSAAMAAALMCGSARADDYTDIAQLLKNGKTEQALQRTDTSLAANPRDPQMRFLRAVALTNLNRTEDAVAALRQLTEDYPELPEPYNNLAVIYARQGELEKARAALENAVRNNPDYAVAHENLGDIHVRLAYQSYAQARAKGGRAANLQPKMKLLKEVLQLSSTAAKPAQPAASAPVAAEAPARGAPKP</sequence>
<gene>
    <name evidence="4" type="ORF">ACFSW6_03560</name>
</gene>
<feature type="region of interest" description="Disordered" evidence="2">
    <location>
        <begin position="180"/>
        <end position="204"/>
    </location>
</feature>
<dbReference type="InterPro" id="IPR011990">
    <property type="entry name" value="TPR-like_helical_dom_sf"/>
</dbReference>
<organism evidence="4 5">
    <name type="scientific">Comamonas terrae</name>
    <dbReference type="NCBI Taxonomy" id="673548"/>
    <lineage>
        <taxon>Bacteria</taxon>
        <taxon>Pseudomonadati</taxon>
        <taxon>Pseudomonadota</taxon>
        <taxon>Betaproteobacteria</taxon>
        <taxon>Burkholderiales</taxon>
        <taxon>Comamonadaceae</taxon>
        <taxon>Comamonas</taxon>
    </lineage>
</organism>
<comment type="caution">
    <text evidence="4">The sequence shown here is derived from an EMBL/GenBank/DDBJ whole genome shotgun (WGS) entry which is preliminary data.</text>
</comment>
<dbReference type="SUPFAM" id="SSF48452">
    <property type="entry name" value="TPR-like"/>
    <property type="match status" value="1"/>
</dbReference>
<name>A0ABW5UHX7_9BURK</name>
<accession>A0ABW5UHX7</accession>
<evidence type="ECO:0000256" key="3">
    <source>
        <dbReference type="SAM" id="SignalP"/>
    </source>
</evidence>
<keyword evidence="3" id="KW-0732">Signal</keyword>
<feature type="signal peptide" evidence="3">
    <location>
        <begin position="1"/>
        <end position="31"/>
    </location>
</feature>
<dbReference type="RefSeq" id="WP_066473835.1">
    <property type="nucleotide sequence ID" value="NZ_BCNT01000003.1"/>
</dbReference>
<dbReference type="InterPro" id="IPR019734">
    <property type="entry name" value="TPR_rpt"/>
</dbReference>
<proteinExistence type="predicted"/>
<keyword evidence="5" id="KW-1185">Reference proteome</keyword>
<reference evidence="5" key="1">
    <citation type="journal article" date="2019" name="Int. J. Syst. Evol. Microbiol.">
        <title>The Global Catalogue of Microorganisms (GCM) 10K type strain sequencing project: providing services to taxonomists for standard genome sequencing and annotation.</title>
        <authorList>
            <consortium name="The Broad Institute Genomics Platform"/>
            <consortium name="The Broad Institute Genome Sequencing Center for Infectious Disease"/>
            <person name="Wu L."/>
            <person name="Ma J."/>
        </authorList>
    </citation>
    <scope>NUCLEOTIDE SEQUENCE [LARGE SCALE GENOMIC DNA]</scope>
    <source>
        <strain evidence="5">TISTR 1906</strain>
    </source>
</reference>
<dbReference type="Proteomes" id="UP001597463">
    <property type="component" value="Unassembled WGS sequence"/>
</dbReference>
<feature type="repeat" description="TPR" evidence="1">
    <location>
        <begin position="98"/>
        <end position="131"/>
    </location>
</feature>
<evidence type="ECO:0000256" key="1">
    <source>
        <dbReference type="PROSITE-ProRule" id="PRU00339"/>
    </source>
</evidence>
<dbReference type="Gene3D" id="1.25.40.10">
    <property type="entry name" value="Tetratricopeptide repeat domain"/>
    <property type="match status" value="1"/>
</dbReference>
<dbReference type="Pfam" id="PF13414">
    <property type="entry name" value="TPR_11"/>
    <property type="match status" value="1"/>
</dbReference>
<feature type="chain" id="PRO_5046794434" evidence="3">
    <location>
        <begin position="32"/>
        <end position="204"/>
    </location>
</feature>
<dbReference type="Pfam" id="PF13432">
    <property type="entry name" value="TPR_16"/>
    <property type="match status" value="1"/>
</dbReference>
<dbReference type="SMART" id="SM00028">
    <property type="entry name" value="TPR"/>
    <property type="match status" value="2"/>
</dbReference>
<protein>
    <submittedName>
        <fullName evidence="4">Tetratricopeptide repeat protein</fullName>
    </submittedName>
</protein>
<evidence type="ECO:0000256" key="2">
    <source>
        <dbReference type="SAM" id="MobiDB-lite"/>
    </source>
</evidence>